<dbReference type="Proteomes" id="UP001597337">
    <property type="component" value="Unassembled WGS sequence"/>
</dbReference>
<sequence>MPNPACLQRALEYHPKCPSLRLGSRVGTRKPEQGCRGENRGAALFDGQKAHPEPTWIQRRERSSAVLVDERWATGRRLFAGVSRLWYFAEWLKVAR</sequence>
<reference evidence="2" key="1">
    <citation type="journal article" date="2019" name="Int. J. Syst. Evol. Microbiol.">
        <title>The Global Catalogue of Microorganisms (GCM) 10K type strain sequencing project: providing services to taxonomists for standard genome sequencing and annotation.</title>
        <authorList>
            <consortium name="The Broad Institute Genomics Platform"/>
            <consortium name="The Broad Institute Genome Sequencing Center for Infectious Disease"/>
            <person name="Wu L."/>
            <person name="Ma J."/>
        </authorList>
    </citation>
    <scope>NUCLEOTIDE SEQUENCE [LARGE SCALE GENOMIC DNA]</scope>
    <source>
        <strain evidence="2">KACC 12597</strain>
    </source>
</reference>
<protein>
    <submittedName>
        <fullName evidence="1">Uncharacterized protein</fullName>
    </submittedName>
</protein>
<evidence type="ECO:0000313" key="1">
    <source>
        <dbReference type="EMBL" id="MFD2111334.1"/>
    </source>
</evidence>
<dbReference type="RefSeq" id="WP_386024462.1">
    <property type="nucleotide sequence ID" value="NZ_JBHUHX010000010.1"/>
</dbReference>
<organism evidence="1 2">
    <name type="scientific">Thiorhodococcus fuscus</name>
    <dbReference type="NCBI Taxonomy" id="527200"/>
    <lineage>
        <taxon>Bacteria</taxon>
        <taxon>Pseudomonadati</taxon>
        <taxon>Pseudomonadota</taxon>
        <taxon>Gammaproteobacteria</taxon>
        <taxon>Chromatiales</taxon>
        <taxon>Chromatiaceae</taxon>
        <taxon>Thiorhodococcus</taxon>
    </lineage>
</organism>
<evidence type="ECO:0000313" key="2">
    <source>
        <dbReference type="Proteomes" id="UP001597337"/>
    </source>
</evidence>
<keyword evidence="2" id="KW-1185">Reference proteome</keyword>
<name>A0ABW4Y9N1_9GAMM</name>
<gene>
    <name evidence="1" type="ORF">ACFSJC_05720</name>
</gene>
<accession>A0ABW4Y9N1</accession>
<comment type="caution">
    <text evidence="1">The sequence shown here is derived from an EMBL/GenBank/DDBJ whole genome shotgun (WGS) entry which is preliminary data.</text>
</comment>
<proteinExistence type="predicted"/>
<dbReference type="EMBL" id="JBHUHX010000010">
    <property type="protein sequence ID" value="MFD2111334.1"/>
    <property type="molecule type" value="Genomic_DNA"/>
</dbReference>